<keyword evidence="2" id="KW-0472">Membrane</keyword>
<dbReference type="InterPro" id="IPR028000">
    <property type="entry name" value="Pma1"/>
</dbReference>
<feature type="compositionally biased region" description="Low complexity" evidence="1">
    <location>
        <begin position="132"/>
        <end position="159"/>
    </location>
</feature>
<comment type="caution">
    <text evidence="3">The sequence shown here is derived from an EMBL/GenBank/DDBJ whole genome shotgun (WGS) entry which is preliminary data.</text>
</comment>
<sequence>MCDKDPDTSLFCSPRSGAQLQVGETVDITWDPDFFTSELPPPPHIFIQAEFAVADNGPPATAGFISSPVDPDAGSFRWAVLDAYLPPNSSSTSATLSIAAPLPRIATNGTFFRIGAGTMRYPGPQVDIFRRSSSGSSSSDTNAANPAATGATTPSSTASNPAQNALAIALPVALGVLTAIVMAVYAVVKRRRPHLLASLAGMFPCVGNSDNHPGKGGSENGPPSATRRRVKGRDVEIRVVRTDGLEGRRGGAAPIVAIEGGGGGGGHGTVYNGGGRLGGGETRWNVFREEVRRQEVDRNRGMV</sequence>
<accession>A0AAN7D009</accession>
<keyword evidence="4" id="KW-1185">Reference proteome</keyword>
<evidence type="ECO:0000313" key="4">
    <source>
        <dbReference type="Proteomes" id="UP001303647"/>
    </source>
</evidence>
<organism evidence="3 4">
    <name type="scientific">Corynascus novoguineensis</name>
    <dbReference type="NCBI Taxonomy" id="1126955"/>
    <lineage>
        <taxon>Eukaryota</taxon>
        <taxon>Fungi</taxon>
        <taxon>Dikarya</taxon>
        <taxon>Ascomycota</taxon>
        <taxon>Pezizomycotina</taxon>
        <taxon>Sordariomycetes</taxon>
        <taxon>Sordariomycetidae</taxon>
        <taxon>Sordariales</taxon>
        <taxon>Chaetomiaceae</taxon>
        <taxon>Corynascus</taxon>
    </lineage>
</organism>
<evidence type="ECO:0000256" key="2">
    <source>
        <dbReference type="SAM" id="Phobius"/>
    </source>
</evidence>
<reference evidence="3" key="2">
    <citation type="submission" date="2023-05" db="EMBL/GenBank/DDBJ databases">
        <authorList>
            <consortium name="Lawrence Berkeley National Laboratory"/>
            <person name="Steindorff A."/>
            <person name="Hensen N."/>
            <person name="Bonometti L."/>
            <person name="Westerberg I."/>
            <person name="Brannstrom I.O."/>
            <person name="Guillou S."/>
            <person name="Cros-Aarteil S."/>
            <person name="Calhoun S."/>
            <person name="Haridas S."/>
            <person name="Kuo A."/>
            <person name="Mondo S."/>
            <person name="Pangilinan J."/>
            <person name="Riley R."/>
            <person name="Labutti K."/>
            <person name="Andreopoulos B."/>
            <person name="Lipzen A."/>
            <person name="Chen C."/>
            <person name="Yanf M."/>
            <person name="Daum C."/>
            <person name="Ng V."/>
            <person name="Clum A."/>
            <person name="Ohm R."/>
            <person name="Martin F."/>
            <person name="Silar P."/>
            <person name="Natvig D."/>
            <person name="Lalanne C."/>
            <person name="Gautier V."/>
            <person name="Ament-Velasquez S.L."/>
            <person name="Kruys A."/>
            <person name="Hutchinson M.I."/>
            <person name="Powell A.J."/>
            <person name="Barry K."/>
            <person name="Miller A.N."/>
            <person name="Grigoriev I.V."/>
            <person name="Debuchy R."/>
            <person name="Gladieux P."/>
            <person name="Thoren M.H."/>
            <person name="Johannesson H."/>
        </authorList>
    </citation>
    <scope>NUCLEOTIDE SEQUENCE</scope>
    <source>
        <strain evidence="3">CBS 359.72</strain>
    </source>
</reference>
<feature type="transmembrane region" description="Helical" evidence="2">
    <location>
        <begin position="165"/>
        <end position="188"/>
    </location>
</feature>
<reference evidence="3" key="1">
    <citation type="journal article" date="2023" name="Mol. Phylogenet. Evol.">
        <title>Genome-scale phylogeny and comparative genomics of the fungal order Sordariales.</title>
        <authorList>
            <person name="Hensen N."/>
            <person name="Bonometti L."/>
            <person name="Westerberg I."/>
            <person name="Brannstrom I.O."/>
            <person name="Guillou S."/>
            <person name="Cros-Aarteil S."/>
            <person name="Calhoun S."/>
            <person name="Haridas S."/>
            <person name="Kuo A."/>
            <person name="Mondo S."/>
            <person name="Pangilinan J."/>
            <person name="Riley R."/>
            <person name="LaButti K."/>
            <person name="Andreopoulos B."/>
            <person name="Lipzen A."/>
            <person name="Chen C."/>
            <person name="Yan M."/>
            <person name="Daum C."/>
            <person name="Ng V."/>
            <person name="Clum A."/>
            <person name="Steindorff A."/>
            <person name="Ohm R.A."/>
            <person name="Martin F."/>
            <person name="Silar P."/>
            <person name="Natvig D.O."/>
            <person name="Lalanne C."/>
            <person name="Gautier V."/>
            <person name="Ament-Velasquez S.L."/>
            <person name="Kruys A."/>
            <person name="Hutchinson M.I."/>
            <person name="Powell A.J."/>
            <person name="Barry K."/>
            <person name="Miller A.N."/>
            <person name="Grigoriev I.V."/>
            <person name="Debuchy R."/>
            <person name="Gladieux P."/>
            <person name="Hiltunen Thoren M."/>
            <person name="Johannesson H."/>
        </authorList>
    </citation>
    <scope>NUCLEOTIDE SEQUENCE</scope>
    <source>
        <strain evidence="3">CBS 359.72</strain>
    </source>
</reference>
<dbReference type="Pfam" id="PF14610">
    <property type="entry name" value="Psg1"/>
    <property type="match status" value="1"/>
</dbReference>
<gene>
    <name evidence="3" type="ORF">C7999DRAFT_10924</name>
</gene>
<name>A0AAN7D009_9PEZI</name>
<feature type="region of interest" description="Disordered" evidence="1">
    <location>
        <begin position="125"/>
        <end position="159"/>
    </location>
</feature>
<feature type="region of interest" description="Disordered" evidence="1">
    <location>
        <begin position="210"/>
        <end position="229"/>
    </location>
</feature>
<proteinExistence type="predicted"/>
<evidence type="ECO:0000256" key="1">
    <source>
        <dbReference type="SAM" id="MobiDB-lite"/>
    </source>
</evidence>
<dbReference type="AlphaFoldDB" id="A0AAN7D009"/>
<dbReference type="Proteomes" id="UP001303647">
    <property type="component" value="Unassembled WGS sequence"/>
</dbReference>
<evidence type="ECO:0000313" key="3">
    <source>
        <dbReference type="EMBL" id="KAK4251349.1"/>
    </source>
</evidence>
<keyword evidence="2" id="KW-1133">Transmembrane helix</keyword>
<dbReference type="EMBL" id="MU857606">
    <property type="protein sequence ID" value="KAK4251349.1"/>
    <property type="molecule type" value="Genomic_DNA"/>
</dbReference>
<protein>
    <submittedName>
        <fullName evidence="3">Uncharacterized protein</fullName>
    </submittedName>
</protein>
<keyword evidence="2" id="KW-0812">Transmembrane</keyword>